<dbReference type="EMBL" id="JABCRI010000019">
    <property type="protein sequence ID" value="KAF8388844.1"/>
    <property type="molecule type" value="Genomic_DNA"/>
</dbReference>
<accession>A0A834YH14</accession>
<protein>
    <submittedName>
        <fullName evidence="1">Uncharacterized protein</fullName>
    </submittedName>
</protein>
<comment type="caution">
    <text evidence="1">The sequence shown here is derived from an EMBL/GenBank/DDBJ whole genome shotgun (WGS) entry which is preliminary data.</text>
</comment>
<reference evidence="1 2" key="1">
    <citation type="submission" date="2020-04" db="EMBL/GenBank/DDBJ databases">
        <title>Plant Genome Project.</title>
        <authorList>
            <person name="Zhang R.-G."/>
        </authorList>
    </citation>
    <scope>NUCLEOTIDE SEQUENCE [LARGE SCALE GENOMIC DNA]</scope>
    <source>
        <strain evidence="1">YNK0</strain>
        <tissue evidence="1">Leaf</tissue>
    </source>
</reference>
<keyword evidence="2" id="KW-1185">Reference proteome</keyword>
<proteinExistence type="predicted"/>
<gene>
    <name evidence="1" type="ORF">HHK36_025524</name>
</gene>
<name>A0A834YH14_TETSI</name>
<sequence length="66" mass="8077">MLRFKSHRRAPFYVRLNYCIGFGPETLHSGRIWQFLFSSLELLPIYETLDYEGCFFRDLLKYHVER</sequence>
<organism evidence="1 2">
    <name type="scientific">Tetracentron sinense</name>
    <name type="common">Spur-leaf</name>
    <dbReference type="NCBI Taxonomy" id="13715"/>
    <lineage>
        <taxon>Eukaryota</taxon>
        <taxon>Viridiplantae</taxon>
        <taxon>Streptophyta</taxon>
        <taxon>Embryophyta</taxon>
        <taxon>Tracheophyta</taxon>
        <taxon>Spermatophyta</taxon>
        <taxon>Magnoliopsida</taxon>
        <taxon>Trochodendrales</taxon>
        <taxon>Trochodendraceae</taxon>
        <taxon>Tetracentron</taxon>
    </lineage>
</organism>
<evidence type="ECO:0000313" key="1">
    <source>
        <dbReference type="EMBL" id="KAF8388844.1"/>
    </source>
</evidence>
<dbReference type="Proteomes" id="UP000655225">
    <property type="component" value="Unassembled WGS sequence"/>
</dbReference>
<dbReference type="AlphaFoldDB" id="A0A834YH14"/>
<evidence type="ECO:0000313" key="2">
    <source>
        <dbReference type="Proteomes" id="UP000655225"/>
    </source>
</evidence>